<feature type="region of interest" description="Disordered" evidence="1">
    <location>
        <begin position="258"/>
        <end position="286"/>
    </location>
</feature>
<dbReference type="Pfam" id="PF14223">
    <property type="entry name" value="Retrotran_gag_2"/>
    <property type="match status" value="1"/>
</dbReference>
<reference evidence="2" key="1">
    <citation type="journal article" date="2019" name="Sci. Rep.">
        <title>Draft genome of Tanacetum cinerariifolium, the natural source of mosquito coil.</title>
        <authorList>
            <person name="Yamashiro T."/>
            <person name="Shiraishi A."/>
            <person name="Satake H."/>
            <person name="Nakayama K."/>
        </authorList>
    </citation>
    <scope>NUCLEOTIDE SEQUENCE</scope>
</reference>
<evidence type="ECO:0000256" key="1">
    <source>
        <dbReference type="SAM" id="MobiDB-lite"/>
    </source>
</evidence>
<protein>
    <submittedName>
        <fullName evidence="2">Retrovirus-related Pol polyprotein from transposon TNT 1-94</fullName>
    </submittedName>
</protein>
<proteinExistence type="predicted"/>
<evidence type="ECO:0000313" key="2">
    <source>
        <dbReference type="EMBL" id="GFB05688.1"/>
    </source>
</evidence>
<gene>
    <name evidence="2" type="ORF">Tci_677659</name>
</gene>
<accession>A0A699KQ59</accession>
<dbReference type="PANTHER" id="PTHR34676:SF28">
    <property type="entry name" value="ZINC FINGER, CCHC-TYPE, RIBONUCLEASE H-LIKE DOMAIN, GAG-PRE-INTEGRASE DOMAIN PROTEIN-RELATED"/>
    <property type="match status" value="1"/>
</dbReference>
<sequence length="333" mass="38435">MANLSEDIQCPGSDTRPPMLDRIDFASWQQRIRLYCRGKDNGVNILKSIDEGPYKLGTFRETLAESTERTPQFSPERPRVYSDLNSEERDWYNADIRATNILLQGLPKDMYTLINHYTDAKDIWDNVKMLLEGSELTKYYRELQLYADFEHFRKHKEESINDYYIRFSKLINDMRNIKMTMPKLQLNSKFVNNMLPEWGRFVTAVKLNRGLRESNYDQLFAYLKQHEAHTKENKMVLERLSQPTAQPTADPVALLSNVSNTQHGSPSSSSTSSITPLPPPRANSTDDLIENLTSTLALLTQSYRTFLPQTNNQLRTSSNLRNQATVQDGRVVV</sequence>
<feature type="compositionally biased region" description="Low complexity" evidence="1">
    <location>
        <begin position="265"/>
        <end position="275"/>
    </location>
</feature>
<dbReference type="AlphaFoldDB" id="A0A699KQ59"/>
<name>A0A699KQ59_TANCI</name>
<organism evidence="2">
    <name type="scientific">Tanacetum cinerariifolium</name>
    <name type="common">Dalmatian daisy</name>
    <name type="synonym">Chrysanthemum cinerariifolium</name>
    <dbReference type="NCBI Taxonomy" id="118510"/>
    <lineage>
        <taxon>Eukaryota</taxon>
        <taxon>Viridiplantae</taxon>
        <taxon>Streptophyta</taxon>
        <taxon>Embryophyta</taxon>
        <taxon>Tracheophyta</taxon>
        <taxon>Spermatophyta</taxon>
        <taxon>Magnoliopsida</taxon>
        <taxon>eudicotyledons</taxon>
        <taxon>Gunneridae</taxon>
        <taxon>Pentapetalae</taxon>
        <taxon>asterids</taxon>
        <taxon>campanulids</taxon>
        <taxon>Asterales</taxon>
        <taxon>Asteraceae</taxon>
        <taxon>Asteroideae</taxon>
        <taxon>Anthemideae</taxon>
        <taxon>Anthemidinae</taxon>
        <taxon>Tanacetum</taxon>
    </lineage>
</organism>
<comment type="caution">
    <text evidence="2">The sequence shown here is derived from an EMBL/GenBank/DDBJ whole genome shotgun (WGS) entry which is preliminary data.</text>
</comment>
<dbReference type="EMBL" id="BKCJ010542664">
    <property type="protein sequence ID" value="GFB05688.1"/>
    <property type="molecule type" value="Genomic_DNA"/>
</dbReference>
<dbReference type="PANTHER" id="PTHR34676">
    <property type="entry name" value="DUF4219 DOMAIN-CONTAINING PROTEIN-RELATED"/>
    <property type="match status" value="1"/>
</dbReference>